<evidence type="ECO:0000313" key="1">
    <source>
        <dbReference type="EMBL" id="KAA8575615.1"/>
    </source>
</evidence>
<gene>
    <name evidence="1" type="ORF">EYC84_004742</name>
</gene>
<dbReference type="AlphaFoldDB" id="A0A5M9K9P6"/>
<comment type="caution">
    <text evidence="1">The sequence shown here is derived from an EMBL/GenBank/DDBJ whole genome shotgun (WGS) entry which is preliminary data.</text>
</comment>
<sequence>MNAELEDDSGVACDTRSRELDKFPGRSLKGGSLYKKQVPYCVETPRGRTLHSPEFNTFTPPWPSGKTSNLNSYSYNLNNTIENHDQLDDRHILLVQLLKQQYRKRAPKPAVILQDFRVQYVLSVLALLYIQNLPVATNLFLSQN</sequence>
<proteinExistence type="predicted"/>
<evidence type="ECO:0000313" key="2">
    <source>
        <dbReference type="Proteomes" id="UP000322873"/>
    </source>
</evidence>
<accession>A0A5M9K9P6</accession>
<name>A0A5M9K9P6_MONFR</name>
<reference evidence="1 2" key="1">
    <citation type="submission" date="2019-06" db="EMBL/GenBank/DDBJ databases">
        <title>Genome Sequence of the Brown Rot Fungal Pathogen Monilinia fructicola.</title>
        <authorList>
            <person name="De Miccolis Angelini R.M."/>
            <person name="Landi L."/>
            <person name="Abate D."/>
            <person name="Pollastro S."/>
            <person name="Romanazzi G."/>
            <person name="Faretra F."/>
        </authorList>
    </citation>
    <scope>NUCLEOTIDE SEQUENCE [LARGE SCALE GENOMIC DNA]</scope>
    <source>
        <strain evidence="1 2">Mfrc123</strain>
    </source>
</reference>
<keyword evidence="2" id="KW-1185">Reference proteome</keyword>
<dbReference type="Proteomes" id="UP000322873">
    <property type="component" value="Unassembled WGS sequence"/>
</dbReference>
<organism evidence="1 2">
    <name type="scientific">Monilinia fructicola</name>
    <name type="common">Brown rot fungus</name>
    <name type="synonym">Ciboria fructicola</name>
    <dbReference type="NCBI Taxonomy" id="38448"/>
    <lineage>
        <taxon>Eukaryota</taxon>
        <taxon>Fungi</taxon>
        <taxon>Dikarya</taxon>
        <taxon>Ascomycota</taxon>
        <taxon>Pezizomycotina</taxon>
        <taxon>Leotiomycetes</taxon>
        <taxon>Helotiales</taxon>
        <taxon>Sclerotiniaceae</taxon>
        <taxon>Monilinia</taxon>
    </lineage>
</organism>
<dbReference type="EMBL" id="VICG01000002">
    <property type="protein sequence ID" value="KAA8575615.1"/>
    <property type="molecule type" value="Genomic_DNA"/>
</dbReference>
<protein>
    <submittedName>
        <fullName evidence="1">Uncharacterized protein</fullName>
    </submittedName>
</protein>